<protein>
    <submittedName>
        <fullName evidence="3">SCP-like protein</fullName>
    </submittedName>
</protein>
<name>A0A0B1RTW8_OESDE</name>
<evidence type="ECO:0000256" key="1">
    <source>
        <dbReference type="SAM" id="SignalP"/>
    </source>
</evidence>
<reference evidence="3 4" key="1">
    <citation type="submission" date="2014-03" db="EMBL/GenBank/DDBJ databases">
        <title>Draft genome of the hookworm Oesophagostomum dentatum.</title>
        <authorList>
            <person name="Mitreva M."/>
        </authorList>
    </citation>
    <scope>NUCLEOTIDE SEQUENCE [LARGE SCALE GENOMIC DNA]</scope>
    <source>
        <strain evidence="3 4">OD-Hann</strain>
    </source>
</reference>
<evidence type="ECO:0000313" key="4">
    <source>
        <dbReference type="Proteomes" id="UP000053660"/>
    </source>
</evidence>
<proteinExistence type="predicted"/>
<feature type="domain" description="SCP" evidence="2">
    <location>
        <begin position="32"/>
        <end position="148"/>
    </location>
</feature>
<accession>A0A0B1RTW8</accession>
<dbReference type="SMART" id="SM00198">
    <property type="entry name" value="SCP"/>
    <property type="match status" value="1"/>
</dbReference>
<sequence length="154" mass="16975">MGGFQAVLTLAFFTISYAAESFNCNNDAISDTVRSTYLDYHNKARRNVAKGIEPNKTGTLNPAKNMYKLSWNCEMEKKAQEYVQNCGANLGNLGTYAGNIANFGGAIKPNEAAPVVLQMWWSKGQQVGLPSDNVYNDRALYSFGNVSLLFVQLK</sequence>
<dbReference type="InterPro" id="IPR035940">
    <property type="entry name" value="CAP_sf"/>
</dbReference>
<dbReference type="Pfam" id="PF00188">
    <property type="entry name" value="CAP"/>
    <property type="match status" value="1"/>
</dbReference>
<organism evidence="3 4">
    <name type="scientific">Oesophagostomum dentatum</name>
    <name type="common">Nodular worm</name>
    <dbReference type="NCBI Taxonomy" id="61180"/>
    <lineage>
        <taxon>Eukaryota</taxon>
        <taxon>Metazoa</taxon>
        <taxon>Ecdysozoa</taxon>
        <taxon>Nematoda</taxon>
        <taxon>Chromadorea</taxon>
        <taxon>Rhabditida</taxon>
        <taxon>Rhabditina</taxon>
        <taxon>Rhabditomorpha</taxon>
        <taxon>Strongyloidea</taxon>
        <taxon>Strongylidae</taxon>
        <taxon>Oesophagostomum</taxon>
    </lineage>
</organism>
<feature type="signal peptide" evidence="1">
    <location>
        <begin position="1"/>
        <end position="18"/>
    </location>
</feature>
<dbReference type="SUPFAM" id="SSF55797">
    <property type="entry name" value="PR-1-like"/>
    <property type="match status" value="1"/>
</dbReference>
<gene>
    <name evidence="3" type="ORF">OESDEN_25303</name>
</gene>
<keyword evidence="1" id="KW-0732">Signal</keyword>
<dbReference type="OrthoDB" id="5832927at2759"/>
<dbReference type="Gene3D" id="3.40.33.10">
    <property type="entry name" value="CAP"/>
    <property type="match status" value="1"/>
</dbReference>
<dbReference type="EMBL" id="KN613098">
    <property type="protein sequence ID" value="KHJ75081.1"/>
    <property type="molecule type" value="Genomic_DNA"/>
</dbReference>
<dbReference type="CDD" id="cd05380">
    <property type="entry name" value="CAP_euk"/>
    <property type="match status" value="1"/>
</dbReference>
<dbReference type="AlphaFoldDB" id="A0A0B1RTW8"/>
<evidence type="ECO:0000259" key="2">
    <source>
        <dbReference type="SMART" id="SM00198"/>
    </source>
</evidence>
<keyword evidence="4" id="KW-1185">Reference proteome</keyword>
<feature type="chain" id="PRO_5002060564" evidence="1">
    <location>
        <begin position="19"/>
        <end position="154"/>
    </location>
</feature>
<dbReference type="Proteomes" id="UP000053660">
    <property type="component" value="Unassembled WGS sequence"/>
</dbReference>
<dbReference type="InterPro" id="IPR014044">
    <property type="entry name" value="CAP_dom"/>
</dbReference>
<evidence type="ECO:0000313" key="3">
    <source>
        <dbReference type="EMBL" id="KHJ75081.1"/>
    </source>
</evidence>